<dbReference type="PROSITE" id="PS51819">
    <property type="entry name" value="VOC"/>
    <property type="match status" value="1"/>
</dbReference>
<gene>
    <name evidence="3" type="ORF">QA636_42555</name>
    <name evidence="2" type="ORF">SAMN05216337_100519</name>
</gene>
<accession>A0A1G6PG38</accession>
<accession>A0A1R1RCP3</accession>
<dbReference type="CDD" id="cd07253">
    <property type="entry name" value="GLOD5"/>
    <property type="match status" value="1"/>
</dbReference>
<proteinExistence type="predicted"/>
<dbReference type="InterPro" id="IPR037523">
    <property type="entry name" value="VOC_core"/>
</dbReference>
<evidence type="ECO:0000259" key="1">
    <source>
        <dbReference type="PROSITE" id="PS51819"/>
    </source>
</evidence>
<dbReference type="EMBL" id="FMZW01000005">
    <property type="protein sequence ID" value="SDC78988.1"/>
    <property type="molecule type" value="Genomic_DNA"/>
</dbReference>
<keyword evidence="2" id="KW-0560">Oxidoreductase</keyword>
<dbReference type="GO" id="GO:0051213">
    <property type="term" value="F:dioxygenase activity"/>
    <property type="evidence" value="ECO:0007669"/>
    <property type="project" value="UniProtKB-KW"/>
</dbReference>
<dbReference type="AlphaFoldDB" id="A0A1R1RCP3"/>
<keyword evidence="5" id="KW-1185">Reference proteome</keyword>
<reference evidence="3 5" key="2">
    <citation type="submission" date="2023-04" db="EMBL/GenBank/DDBJ databases">
        <title>Australian commercial rhizobial inoculants.</title>
        <authorList>
            <person name="Kohlmeier M.G."/>
            <person name="O'Hara G.W."/>
            <person name="Colombi E."/>
            <person name="Ramsay J.P."/>
            <person name="Terpolilli J."/>
        </authorList>
    </citation>
    <scope>NUCLEOTIDE SEQUENCE [LARGE SCALE GENOMIC DNA]</scope>
    <source>
        <strain evidence="3 5">CB627</strain>
    </source>
</reference>
<evidence type="ECO:0000313" key="2">
    <source>
        <dbReference type="EMBL" id="SDC78988.1"/>
    </source>
</evidence>
<dbReference type="EMBL" id="CP121646">
    <property type="protein sequence ID" value="WFU63993.1"/>
    <property type="molecule type" value="Genomic_DNA"/>
</dbReference>
<name>A0A1R1RCP3_9BRAD</name>
<evidence type="ECO:0000313" key="4">
    <source>
        <dbReference type="Proteomes" id="UP000199245"/>
    </source>
</evidence>
<dbReference type="Proteomes" id="UP001221546">
    <property type="component" value="Chromosome"/>
</dbReference>
<evidence type="ECO:0000313" key="3">
    <source>
        <dbReference type="EMBL" id="WFU63993.1"/>
    </source>
</evidence>
<organism evidence="2 4">
    <name type="scientific">Bradyrhizobium brasilense</name>
    <dbReference type="NCBI Taxonomy" id="1419277"/>
    <lineage>
        <taxon>Bacteria</taxon>
        <taxon>Pseudomonadati</taxon>
        <taxon>Pseudomonadota</taxon>
        <taxon>Alphaproteobacteria</taxon>
        <taxon>Hyphomicrobiales</taxon>
        <taxon>Nitrobacteraceae</taxon>
        <taxon>Bradyrhizobium</taxon>
    </lineage>
</organism>
<sequence>MSVKVNGLDHLVINVTDVVRSVAWYSRILGMEVKVFDPGKGKTPRTSLVFGNQKINVRPRDADKVDWFTADHEAAGSDDLCFLTSSTPEEVVAHLKANGVRIEEGPVAKQGARGTLRSVYCRDPDGSLIEISSYEKNAT</sequence>
<dbReference type="Gene3D" id="3.10.180.10">
    <property type="entry name" value="2,3-Dihydroxybiphenyl 1,2-Dioxygenase, domain 1"/>
    <property type="match status" value="1"/>
</dbReference>
<reference evidence="2 4" key="1">
    <citation type="submission" date="2016-10" db="EMBL/GenBank/DDBJ databases">
        <authorList>
            <person name="de Groot N.N."/>
        </authorList>
    </citation>
    <scope>NUCLEOTIDE SEQUENCE [LARGE SCALE GENOMIC DNA]</scope>
    <source>
        <strain evidence="2 4">R5</strain>
    </source>
</reference>
<dbReference type="InterPro" id="IPR004360">
    <property type="entry name" value="Glyas_Fos-R_dOase_dom"/>
</dbReference>
<dbReference type="Proteomes" id="UP000199245">
    <property type="component" value="Unassembled WGS sequence"/>
</dbReference>
<dbReference type="InterPro" id="IPR029068">
    <property type="entry name" value="Glyas_Bleomycin-R_OHBP_Dase"/>
</dbReference>
<dbReference type="SUPFAM" id="SSF54593">
    <property type="entry name" value="Glyoxalase/Bleomycin resistance protein/Dihydroxybiphenyl dioxygenase"/>
    <property type="match status" value="1"/>
</dbReference>
<dbReference type="PANTHER" id="PTHR21366">
    <property type="entry name" value="GLYOXALASE FAMILY PROTEIN"/>
    <property type="match status" value="1"/>
</dbReference>
<dbReference type="RefSeq" id="WP_057015344.1">
    <property type="nucleotide sequence ID" value="NZ_CP121646.1"/>
</dbReference>
<evidence type="ECO:0000313" key="5">
    <source>
        <dbReference type="Proteomes" id="UP001221546"/>
    </source>
</evidence>
<protein>
    <submittedName>
        <fullName evidence="2">Catechol 2,3-dioxygenase</fullName>
    </submittedName>
    <submittedName>
        <fullName evidence="3">VOC family protein</fullName>
    </submittedName>
</protein>
<dbReference type="PANTHER" id="PTHR21366:SF31">
    <property type="entry name" value="METALLOTHIOL TRANSFERASE FOSB"/>
    <property type="match status" value="1"/>
</dbReference>
<dbReference type="InterPro" id="IPR050383">
    <property type="entry name" value="GlyoxalaseI/FosfomycinResist"/>
</dbReference>
<keyword evidence="2" id="KW-0223">Dioxygenase</keyword>
<feature type="domain" description="VOC" evidence="1">
    <location>
        <begin position="7"/>
        <end position="134"/>
    </location>
</feature>
<dbReference type="Pfam" id="PF00903">
    <property type="entry name" value="Glyoxalase"/>
    <property type="match status" value="1"/>
</dbReference>